<dbReference type="SUPFAM" id="SSF55895">
    <property type="entry name" value="Ribonuclease Rh-like"/>
    <property type="match status" value="1"/>
</dbReference>
<keyword evidence="3" id="KW-1185">Reference proteome</keyword>
<evidence type="ECO:0000256" key="1">
    <source>
        <dbReference type="SAM" id="SignalP"/>
    </source>
</evidence>
<proteinExistence type="predicted"/>
<dbReference type="Gene3D" id="3.90.730.10">
    <property type="entry name" value="Ribonuclease T2-like"/>
    <property type="match status" value="1"/>
</dbReference>
<evidence type="ECO:0000313" key="3">
    <source>
        <dbReference type="Proteomes" id="UP000294963"/>
    </source>
</evidence>
<dbReference type="InterPro" id="IPR036430">
    <property type="entry name" value="RNase_T2-like_sf"/>
</dbReference>
<gene>
    <name evidence="2" type="ORF">EC844_1017</name>
</gene>
<reference evidence="2 3" key="1">
    <citation type="submission" date="2019-03" db="EMBL/GenBank/DDBJ databases">
        <title>Genomic analyses of the natural microbiome of Caenorhabditis elegans.</title>
        <authorList>
            <person name="Samuel B."/>
        </authorList>
    </citation>
    <scope>NUCLEOTIDE SEQUENCE [LARGE SCALE GENOMIC DNA]</scope>
    <source>
        <strain evidence="2 3">JUb89</strain>
    </source>
</reference>
<feature type="chain" id="PRO_5020224311" evidence="1">
    <location>
        <begin position="33"/>
        <end position="220"/>
    </location>
</feature>
<dbReference type="GO" id="GO:0033897">
    <property type="term" value="F:ribonuclease T2 activity"/>
    <property type="evidence" value="ECO:0007669"/>
    <property type="project" value="InterPro"/>
</dbReference>
<accession>A0A4V2R219</accession>
<name>A0A4V2R219_ACICA</name>
<dbReference type="AlphaFoldDB" id="A0A4V2R219"/>
<keyword evidence="1" id="KW-0732">Signal</keyword>
<dbReference type="GO" id="GO:0003723">
    <property type="term" value="F:RNA binding"/>
    <property type="evidence" value="ECO:0007669"/>
    <property type="project" value="InterPro"/>
</dbReference>
<dbReference type="EMBL" id="SLVJ01000001">
    <property type="protein sequence ID" value="TCM70738.1"/>
    <property type="molecule type" value="Genomic_DNA"/>
</dbReference>
<protein>
    <submittedName>
        <fullName evidence="2">Ribonuclease T2</fullName>
    </submittedName>
</protein>
<organism evidence="2 3">
    <name type="scientific">Acinetobacter calcoaceticus</name>
    <dbReference type="NCBI Taxonomy" id="471"/>
    <lineage>
        <taxon>Bacteria</taxon>
        <taxon>Pseudomonadati</taxon>
        <taxon>Pseudomonadota</taxon>
        <taxon>Gammaproteobacteria</taxon>
        <taxon>Moraxellales</taxon>
        <taxon>Moraxellaceae</taxon>
        <taxon>Acinetobacter</taxon>
        <taxon>Acinetobacter calcoaceticus/baumannii complex</taxon>
    </lineage>
</organism>
<evidence type="ECO:0000313" key="2">
    <source>
        <dbReference type="EMBL" id="TCM70738.1"/>
    </source>
</evidence>
<comment type="caution">
    <text evidence="2">The sequence shown here is derived from an EMBL/GenBank/DDBJ whole genome shotgun (WGS) entry which is preliminary data.</text>
</comment>
<sequence>MKNTLFRCIKKQCLAWGAGFAILLFVQLPSSAAQVPLQGYVMQVHMTPAICALDRNVAKQRKCLEGYALTIAGLYPETQAADCTTKSSSALAPLQAKVVVRVMPDENARTQLWRTVGGCVPMNASQYFRTIINLAEKLKIPADLTSYEDKVIRQANLRAQFLKLNPSLPDGGLRFSCQNTRALPVLTEVKVCYTVNGQYRQCSSRVVTSCPSEFLIKGRF</sequence>
<feature type="signal peptide" evidence="1">
    <location>
        <begin position="1"/>
        <end position="32"/>
    </location>
</feature>
<dbReference type="Proteomes" id="UP000294963">
    <property type="component" value="Unassembled WGS sequence"/>
</dbReference>